<feature type="compositionally biased region" description="Basic and acidic residues" evidence="1">
    <location>
        <begin position="1"/>
        <end position="12"/>
    </location>
</feature>
<evidence type="ECO:0000313" key="2">
    <source>
        <dbReference type="EMBL" id="GAA3714537.1"/>
    </source>
</evidence>
<comment type="caution">
    <text evidence="2">The sequence shown here is derived from an EMBL/GenBank/DDBJ whole genome shotgun (WGS) entry which is preliminary data.</text>
</comment>
<feature type="region of interest" description="Disordered" evidence="1">
    <location>
        <begin position="1"/>
        <end position="22"/>
    </location>
</feature>
<proteinExistence type="predicted"/>
<organism evidence="2 3">
    <name type="scientific">Streptomyces tremellae</name>
    <dbReference type="NCBI Taxonomy" id="1124239"/>
    <lineage>
        <taxon>Bacteria</taxon>
        <taxon>Bacillati</taxon>
        <taxon>Actinomycetota</taxon>
        <taxon>Actinomycetes</taxon>
        <taxon>Kitasatosporales</taxon>
        <taxon>Streptomycetaceae</taxon>
        <taxon>Streptomyces</taxon>
    </lineage>
</organism>
<dbReference type="RefSeq" id="WP_345641743.1">
    <property type="nucleotide sequence ID" value="NZ_BAABEP010000004.1"/>
</dbReference>
<name>A0ABP7E5C5_9ACTN</name>
<accession>A0ABP7E5C5</accession>
<reference evidence="3" key="1">
    <citation type="journal article" date="2019" name="Int. J. Syst. Evol. Microbiol.">
        <title>The Global Catalogue of Microorganisms (GCM) 10K type strain sequencing project: providing services to taxonomists for standard genome sequencing and annotation.</title>
        <authorList>
            <consortium name="The Broad Institute Genomics Platform"/>
            <consortium name="The Broad Institute Genome Sequencing Center for Infectious Disease"/>
            <person name="Wu L."/>
            <person name="Ma J."/>
        </authorList>
    </citation>
    <scope>NUCLEOTIDE SEQUENCE [LARGE SCALE GENOMIC DNA]</scope>
    <source>
        <strain evidence="3">JCM 30846</strain>
    </source>
</reference>
<protein>
    <submittedName>
        <fullName evidence="2">Uncharacterized protein</fullName>
    </submittedName>
</protein>
<dbReference type="EMBL" id="BAABEP010000004">
    <property type="protein sequence ID" value="GAA3714537.1"/>
    <property type="molecule type" value="Genomic_DNA"/>
</dbReference>
<sequence length="69" mass="7065">MEVGERPLRLSERAGLGAGPEVIREVPHAPSAPESLDSLSGRAAPLPEVLSGPAGPRDALGLLATAMNR</sequence>
<gene>
    <name evidence="2" type="ORF">GCM10023082_10320</name>
</gene>
<evidence type="ECO:0000256" key="1">
    <source>
        <dbReference type="SAM" id="MobiDB-lite"/>
    </source>
</evidence>
<dbReference type="Proteomes" id="UP001499884">
    <property type="component" value="Unassembled WGS sequence"/>
</dbReference>
<keyword evidence="3" id="KW-1185">Reference proteome</keyword>
<evidence type="ECO:0000313" key="3">
    <source>
        <dbReference type="Proteomes" id="UP001499884"/>
    </source>
</evidence>